<evidence type="ECO:0000256" key="1">
    <source>
        <dbReference type="SAM" id="MobiDB-lite"/>
    </source>
</evidence>
<accession>A0A2N7IJS1</accession>
<gene>
    <name evidence="3" type="ORF">BCT74_18525</name>
</gene>
<proteinExistence type="predicted"/>
<feature type="compositionally biased region" description="Basic and acidic residues" evidence="1">
    <location>
        <begin position="123"/>
        <end position="135"/>
    </location>
</feature>
<organism evidence="3 4">
    <name type="scientific">Vibrio lentus</name>
    <dbReference type="NCBI Taxonomy" id="136468"/>
    <lineage>
        <taxon>Bacteria</taxon>
        <taxon>Pseudomonadati</taxon>
        <taxon>Pseudomonadota</taxon>
        <taxon>Gammaproteobacteria</taxon>
        <taxon>Vibrionales</taxon>
        <taxon>Vibrionaceae</taxon>
        <taxon>Vibrio</taxon>
    </lineage>
</organism>
<dbReference type="AlphaFoldDB" id="A0A2N7IJS1"/>
<reference evidence="4" key="1">
    <citation type="submission" date="2016-07" db="EMBL/GenBank/DDBJ databases">
        <title>Nontailed viruses are major unrecognized killers of bacteria in the ocean.</title>
        <authorList>
            <person name="Kauffman K."/>
            <person name="Hussain F."/>
            <person name="Yang J."/>
            <person name="Arevalo P."/>
            <person name="Brown J."/>
            <person name="Cutler M."/>
            <person name="Kelly L."/>
            <person name="Polz M.F."/>
        </authorList>
    </citation>
    <scope>NUCLEOTIDE SEQUENCE [LARGE SCALE GENOMIC DNA]</scope>
    <source>
        <strain evidence="4">10N.261.51.B8</strain>
    </source>
</reference>
<feature type="compositionally biased region" description="Basic residues" evidence="1">
    <location>
        <begin position="136"/>
        <end position="150"/>
    </location>
</feature>
<feature type="signal peptide" evidence="2">
    <location>
        <begin position="1"/>
        <end position="22"/>
    </location>
</feature>
<feature type="chain" id="PRO_5014937930" description="DUF2796 domain-containing protein" evidence="2">
    <location>
        <begin position="23"/>
        <end position="173"/>
    </location>
</feature>
<protein>
    <recommendedName>
        <fullName evidence="5">DUF2796 domain-containing protein</fullName>
    </recommendedName>
</protein>
<dbReference type="Proteomes" id="UP000235746">
    <property type="component" value="Unassembled WGS sequence"/>
</dbReference>
<dbReference type="EMBL" id="MCYL01000010">
    <property type="protein sequence ID" value="PML57896.1"/>
    <property type="molecule type" value="Genomic_DNA"/>
</dbReference>
<keyword evidence="2" id="KW-0732">Signal</keyword>
<comment type="caution">
    <text evidence="3">The sequence shown here is derived from an EMBL/GenBank/DDBJ whole genome shotgun (WGS) entry which is preliminary data.</text>
</comment>
<evidence type="ECO:0000313" key="3">
    <source>
        <dbReference type="EMBL" id="PML57896.1"/>
    </source>
</evidence>
<sequence length="173" mass="19682">MKNTIKLLAIACVLLTPMLVAAAEHNHSHNHFNPELEKLGDDIIGLTVCYKNGHLSDENQEPAFMNLINHANVEGEELGMYYMDKLGPKAEQIMSDDDARRLWTQDYCADLTDTYLDSDKLAQRSNEHQSHSHGHDHGHHHNHNHNHDHHGHGDLTPEVLEQDIERGRLLSIN</sequence>
<evidence type="ECO:0000313" key="4">
    <source>
        <dbReference type="Proteomes" id="UP000235746"/>
    </source>
</evidence>
<evidence type="ECO:0008006" key="5">
    <source>
        <dbReference type="Google" id="ProtNLM"/>
    </source>
</evidence>
<dbReference type="RefSeq" id="WP_102578491.1">
    <property type="nucleotide sequence ID" value="NZ_MCYL01000010.1"/>
</dbReference>
<name>A0A2N7IJS1_9VIBR</name>
<feature type="region of interest" description="Disordered" evidence="1">
    <location>
        <begin position="123"/>
        <end position="155"/>
    </location>
</feature>
<evidence type="ECO:0000256" key="2">
    <source>
        <dbReference type="SAM" id="SignalP"/>
    </source>
</evidence>